<dbReference type="SUPFAM" id="SSF81301">
    <property type="entry name" value="Nucleotidyltransferase"/>
    <property type="match status" value="2"/>
</dbReference>
<evidence type="ECO:0000259" key="8">
    <source>
        <dbReference type="Pfam" id="PF03710"/>
    </source>
</evidence>
<keyword evidence="6 7" id="KW-0511">Multifunctional enzyme</keyword>
<dbReference type="Gene3D" id="1.20.120.1510">
    <property type="match status" value="1"/>
</dbReference>
<dbReference type="GO" id="GO:0016874">
    <property type="term" value="F:ligase activity"/>
    <property type="evidence" value="ECO:0007669"/>
    <property type="project" value="UniProtKB-KW"/>
</dbReference>
<dbReference type="Proteomes" id="UP001595453">
    <property type="component" value="Unassembled WGS sequence"/>
</dbReference>
<dbReference type="NCBIfam" id="NF008292">
    <property type="entry name" value="PRK11072.1"/>
    <property type="match status" value="1"/>
</dbReference>
<dbReference type="PANTHER" id="PTHR30621">
    <property type="entry name" value="GLUTAMINE SYNTHETASE ADENYLYLTRANSFERASE"/>
    <property type="match status" value="1"/>
</dbReference>
<dbReference type="SUPFAM" id="SSF81593">
    <property type="entry name" value="Nucleotidyltransferase substrate binding subunit/domain"/>
    <property type="match status" value="2"/>
</dbReference>
<name>A0ABV7CHB0_9GAMM</name>
<proteinExistence type="inferred from homology"/>
<evidence type="ECO:0000256" key="1">
    <source>
        <dbReference type="ARBA" id="ARBA00022679"/>
    </source>
</evidence>
<evidence type="ECO:0000259" key="9">
    <source>
        <dbReference type="Pfam" id="PF08335"/>
    </source>
</evidence>
<comment type="catalytic activity">
    <reaction evidence="7">
        <text>[glutamine synthetase]-O(4)-(5'-adenylyl)-L-tyrosine + phosphate = [glutamine synthetase]-L-tyrosine + ADP</text>
        <dbReference type="Rhea" id="RHEA:43716"/>
        <dbReference type="Rhea" id="RHEA-COMP:10660"/>
        <dbReference type="Rhea" id="RHEA-COMP:10661"/>
        <dbReference type="ChEBI" id="CHEBI:43474"/>
        <dbReference type="ChEBI" id="CHEBI:46858"/>
        <dbReference type="ChEBI" id="CHEBI:83624"/>
        <dbReference type="ChEBI" id="CHEBI:456216"/>
        <dbReference type="EC" id="2.7.7.89"/>
    </reaction>
</comment>
<dbReference type="InterPro" id="IPR043519">
    <property type="entry name" value="NT_sf"/>
</dbReference>
<keyword evidence="10" id="KW-0436">Ligase</keyword>
<keyword evidence="3 7" id="KW-0547">Nucleotide-binding</keyword>
<evidence type="ECO:0000256" key="7">
    <source>
        <dbReference type="HAMAP-Rule" id="MF_00802"/>
    </source>
</evidence>
<evidence type="ECO:0000313" key="10">
    <source>
        <dbReference type="EMBL" id="MFC3031977.1"/>
    </source>
</evidence>
<comment type="function">
    <text evidence="7">Involved in the regulation of glutamine synthetase GlnA, a key enzyme in the process to assimilate ammonia. When cellular nitrogen levels are high, the C-terminal adenylyl transferase (AT) inactivates GlnA by covalent transfer of an adenylyl group from ATP to specific tyrosine residue of GlnA, thus reducing its activity. Conversely, when nitrogen levels are low, the N-terminal adenylyl removase (AR) activates GlnA by removing the adenylyl group by phosphorolysis, increasing its activity. The regulatory region of GlnE binds the signal transduction protein PII (GlnB) which indicates the nitrogen status of the cell.</text>
</comment>
<dbReference type="Gene3D" id="3.30.460.10">
    <property type="entry name" value="Beta Polymerase, domain 2"/>
    <property type="match status" value="2"/>
</dbReference>
<dbReference type="CDD" id="cd05401">
    <property type="entry name" value="NT_GlnE_GlnD_like"/>
    <property type="match status" value="2"/>
</dbReference>
<sequence length="937" mass="107007">MSAKFPATLTAPLLALAQQRCAELGVVAPFDTGLMRLLALSDFAFRVLQNRPELVAWLQDEAGMQLRDTPEPLPESLAQLDDASCMRLLRRYRQQYWLKIMWLDLVKGNDIADSIAYVSALAETLIAAANRWAYAQVAQSSGEPLDEHGFAMPMLVLGMGKLGGGELNFSSDIDLIFAYPRAGSTVGGRRSVEHQVFYTKVAQKLIAALNQVTADGQVFRVDMRLRPFGDSGPLVMSFAAMEDYYQEQGREWERYAMLKGRLLGQSNHYWQEFYALLRPFVYRRYIDFSVIESLRKMKHMIAQEVRRKGLVDNIKLGEGGIREVEFIVQALQMIRGGREKPLQVQSLLHAMQVLEQLQIVPSDVAHKLTNSYLLLRRVEQYLQAFDDKQTQTLPERELDKQRLAYLLNCNDWSAVLAAIEVPMLQVRDEFKQVIGEEPLEAASLAACYQLAWEQNDWHSCNMLEDSAKNDWQVALETFQAALNKRPIGARGRDILDKLMPQVLASLVDNQHTTATFTLVAEVIEKIASRTTYIELLYENQGALNQLIKLCAHSHWIGAHIARYPILLDELIDPAMLYRPLPLSAYKTEIRQYFLRVDSEDLEQQMEALRQFKQTQQLRIAAADATEVLDLMKVSDHLTALAEAIVEQAVNLAWQQMVARYGIPQGCSEADKGFAVIAYGKTGGFELGYDSDLDLVFVHNADGQAQTDGEKALPARQFYLKLAQRLMHLFNTRTSSGILYELDTRLRPEGNSGLLAINIESYYEYQREQAWTWEHQALVRARMIYGEESLQQRFKEIRHRILTSERDSQKLRDDVLSMREKMRQHLTKDTEQTFDLKQGLGGMTDIEFMAQYLVLNHAARVPKLTRFPDNIRIFELAAEAEVIDDSMRHNLTHAYCLFRDTYHLQSLNQMGRCVAKEQFAEAKSQVTSAWQTVFNLKS</sequence>
<evidence type="ECO:0000256" key="3">
    <source>
        <dbReference type="ARBA" id="ARBA00022741"/>
    </source>
</evidence>
<protein>
    <recommendedName>
        <fullName evidence="7">Bifunctional glutamine synthetase adenylyltransferase/adenylyl-removing enzyme</fullName>
    </recommendedName>
    <alternativeName>
        <fullName evidence="7">ATP:glutamine synthetase adenylyltransferase</fullName>
    </alternativeName>
    <alternativeName>
        <fullName evidence="7">ATase</fullName>
    </alternativeName>
    <domain>
        <recommendedName>
            <fullName evidence="7">Glutamine synthetase adenylyl-L-tyrosine phosphorylase</fullName>
            <ecNumber evidence="7">2.7.7.89</ecNumber>
        </recommendedName>
        <alternativeName>
            <fullName evidence="7">Adenylyl removase</fullName>
            <shortName evidence="7">AR</shortName>
            <shortName evidence="7">AT-N</shortName>
        </alternativeName>
    </domain>
    <domain>
        <recommendedName>
            <fullName evidence="7">Glutamine synthetase adenylyl transferase</fullName>
            <ecNumber evidence="7">2.7.7.42</ecNumber>
        </recommendedName>
        <alternativeName>
            <fullName evidence="7">Adenylyl transferase</fullName>
            <shortName evidence="7">AT</shortName>
            <shortName evidence="7">AT-C</shortName>
        </alternativeName>
    </domain>
</protein>
<dbReference type="InterPro" id="IPR013546">
    <property type="entry name" value="PII_UdlTrfase/GS_AdlTrfase"/>
</dbReference>
<comment type="cofactor">
    <cofactor evidence="7">
        <name>Mg(2+)</name>
        <dbReference type="ChEBI" id="CHEBI:18420"/>
    </cofactor>
</comment>
<comment type="caution">
    <text evidence="10">The sequence shown here is derived from an EMBL/GenBank/DDBJ whole genome shotgun (WGS) entry which is preliminary data.</text>
</comment>
<evidence type="ECO:0000256" key="5">
    <source>
        <dbReference type="ARBA" id="ARBA00022842"/>
    </source>
</evidence>
<evidence type="ECO:0000256" key="4">
    <source>
        <dbReference type="ARBA" id="ARBA00022840"/>
    </source>
</evidence>
<dbReference type="Pfam" id="PF08335">
    <property type="entry name" value="GlnD_UR_UTase"/>
    <property type="match status" value="2"/>
</dbReference>
<dbReference type="InterPro" id="IPR023057">
    <property type="entry name" value="GlnE"/>
</dbReference>
<dbReference type="GO" id="GO:0008882">
    <property type="term" value="F:[glutamate-ammonia-ligase] adenylyltransferase activity"/>
    <property type="evidence" value="ECO:0007669"/>
    <property type="project" value="UniProtKB-EC"/>
</dbReference>
<evidence type="ECO:0000313" key="11">
    <source>
        <dbReference type="Proteomes" id="UP001595453"/>
    </source>
</evidence>
<keyword evidence="5 7" id="KW-0460">Magnesium</keyword>
<dbReference type="HAMAP" id="MF_00802">
    <property type="entry name" value="GlnE"/>
    <property type="match status" value="1"/>
</dbReference>
<feature type="domain" description="PII-uridylyltransferase/Glutamine-synthetase adenylyltransferase" evidence="9">
    <location>
        <begin position="295"/>
        <end position="433"/>
    </location>
</feature>
<dbReference type="EC" id="2.7.7.42" evidence="7"/>
<feature type="domain" description="PII-uridylyltransferase/Glutamine-synthetase adenylyltransferase" evidence="9">
    <location>
        <begin position="817"/>
        <end position="905"/>
    </location>
</feature>
<evidence type="ECO:0000256" key="2">
    <source>
        <dbReference type="ARBA" id="ARBA00022695"/>
    </source>
</evidence>
<keyword evidence="4 7" id="KW-0067">ATP-binding</keyword>
<dbReference type="Gene3D" id="1.20.120.330">
    <property type="entry name" value="Nucleotidyltransferases domain 2"/>
    <property type="match status" value="2"/>
</dbReference>
<organism evidence="10 11">
    <name type="scientific">Pseudoalteromonas fenneropenaei</name>
    <dbReference type="NCBI Taxonomy" id="1737459"/>
    <lineage>
        <taxon>Bacteria</taxon>
        <taxon>Pseudomonadati</taxon>
        <taxon>Pseudomonadota</taxon>
        <taxon>Gammaproteobacteria</taxon>
        <taxon>Alteromonadales</taxon>
        <taxon>Pseudoalteromonadaceae</taxon>
        <taxon>Pseudoalteromonas</taxon>
    </lineage>
</organism>
<dbReference type="EC" id="2.7.7.89" evidence="7"/>
<dbReference type="RefSeq" id="WP_377121749.1">
    <property type="nucleotide sequence ID" value="NZ_JBHRSD010000010.1"/>
</dbReference>
<comment type="catalytic activity">
    <reaction evidence="7">
        <text>[glutamine synthetase]-L-tyrosine + ATP = [glutamine synthetase]-O(4)-(5'-adenylyl)-L-tyrosine + diphosphate</text>
        <dbReference type="Rhea" id="RHEA:18589"/>
        <dbReference type="Rhea" id="RHEA-COMP:10660"/>
        <dbReference type="Rhea" id="RHEA-COMP:10661"/>
        <dbReference type="ChEBI" id="CHEBI:30616"/>
        <dbReference type="ChEBI" id="CHEBI:33019"/>
        <dbReference type="ChEBI" id="CHEBI:46858"/>
        <dbReference type="ChEBI" id="CHEBI:83624"/>
        <dbReference type="EC" id="2.7.7.42"/>
    </reaction>
</comment>
<dbReference type="Pfam" id="PF03710">
    <property type="entry name" value="GlnE"/>
    <property type="match status" value="2"/>
</dbReference>
<keyword evidence="11" id="KW-1185">Reference proteome</keyword>
<feature type="domain" description="Glutamate-ammonia ligase adenylyltransferase repeated" evidence="8">
    <location>
        <begin position="34"/>
        <end position="272"/>
    </location>
</feature>
<keyword evidence="1 7" id="KW-0808">Transferase</keyword>
<evidence type="ECO:0000256" key="6">
    <source>
        <dbReference type="ARBA" id="ARBA00023268"/>
    </source>
</evidence>
<dbReference type="InterPro" id="IPR005190">
    <property type="entry name" value="GlnE_rpt_dom"/>
</dbReference>
<feature type="region of interest" description="Adenylyl removase" evidence="7">
    <location>
        <begin position="1"/>
        <end position="438"/>
    </location>
</feature>
<keyword evidence="2 7" id="KW-0548">Nucleotidyltransferase</keyword>
<comment type="similarity">
    <text evidence="7">Belongs to the GlnE family.</text>
</comment>
<reference evidence="11" key="1">
    <citation type="journal article" date="2019" name="Int. J. Syst. Evol. Microbiol.">
        <title>The Global Catalogue of Microorganisms (GCM) 10K type strain sequencing project: providing services to taxonomists for standard genome sequencing and annotation.</title>
        <authorList>
            <consortium name="The Broad Institute Genomics Platform"/>
            <consortium name="The Broad Institute Genome Sequencing Center for Infectious Disease"/>
            <person name="Wu L."/>
            <person name="Ma J."/>
        </authorList>
    </citation>
    <scope>NUCLEOTIDE SEQUENCE [LARGE SCALE GENOMIC DNA]</scope>
    <source>
        <strain evidence="11">KCTC 42730</strain>
    </source>
</reference>
<gene>
    <name evidence="7 10" type="primary">glnE</name>
    <name evidence="10" type="ORF">ACFOEE_05560</name>
</gene>
<feature type="domain" description="Glutamate-ammonia ligase adenylyltransferase repeated" evidence="8">
    <location>
        <begin position="543"/>
        <end position="795"/>
    </location>
</feature>
<dbReference type="PANTHER" id="PTHR30621:SF0">
    <property type="entry name" value="BIFUNCTIONAL GLUTAMINE SYNTHETASE ADENYLYLTRANSFERASE_ADENYLYL-REMOVING ENZYME"/>
    <property type="match status" value="1"/>
</dbReference>
<accession>A0ABV7CHB0</accession>
<dbReference type="EMBL" id="JBHRSD010000010">
    <property type="protein sequence ID" value="MFC3031977.1"/>
    <property type="molecule type" value="Genomic_DNA"/>
</dbReference>
<feature type="region of interest" description="Adenylyl transferase" evidence="7">
    <location>
        <begin position="451"/>
        <end position="937"/>
    </location>
</feature>
<dbReference type="GO" id="GO:0047388">
    <property type="term" value="F:[glutamine synthetase]-adenylyl-L-tyrosine phosphorylase activity"/>
    <property type="evidence" value="ECO:0007669"/>
    <property type="project" value="UniProtKB-EC"/>
</dbReference>